<dbReference type="AlphaFoldDB" id="A0AA41KIN6"/>
<gene>
    <name evidence="2" type="ORF">KTS37_14775</name>
</gene>
<organism evidence="2 3">
    <name type="scientific">Haloarcula salina</name>
    <dbReference type="NCBI Taxonomy" id="1429914"/>
    <lineage>
        <taxon>Archaea</taxon>
        <taxon>Methanobacteriati</taxon>
        <taxon>Methanobacteriota</taxon>
        <taxon>Stenosarchaea group</taxon>
        <taxon>Halobacteria</taxon>
        <taxon>Halobacteriales</taxon>
        <taxon>Haloarculaceae</taxon>
        <taxon>Haloarcula</taxon>
    </lineage>
</organism>
<keyword evidence="3" id="KW-1185">Reference proteome</keyword>
<accession>A0AA41KIN6</accession>
<evidence type="ECO:0000256" key="1">
    <source>
        <dbReference type="SAM" id="MobiDB-lite"/>
    </source>
</evidence>
<dbReference type="PROSITE" id="PS51257">
    <property type="entry name" value="PROKAR_LIPOPROTEIN"/>
    <property type="match status" value="1"/>
</dbReference>
<name>A0AA41KIN6_9EURY</name>
<comment type="caution">
    <text evidence="2">The sequence shown here is derived from an EMBL/GenBank/DDBJ whole genome shotgun (WGS) entry which is preliminary data.</text>
</comment>
<dbReference type="Proteomes" id="UP001166304">
    <property type="component" value="Unassembled WGS sequence"/>
</dbReference>
<dbReference type="EMBL" id="JAHQXE010000004">
    <property type="protein sequence ID" value="MBV0903056.1"/>
    <property type="molecule type" value="Genomic_DNA"/>
</dbReference>
<dbReference type="RefSeq" id="WP_162415127.1">
    <property type="nucleotide sequence ID" value="NZ_JAHQXE010000004.1"/>
</dbReference>
<protein>
    <submittedName>
        <fullName evidence="2">Uncharacterized protein</fullName>
    </submittedName>
</protein>
<feature type="region of interest" description="Disordered" evidence="1">
    <location>
        <begin position="21"/>
        <end position="69"/>
    </location>
</feature>
<reference evidence="2" key="1">
    <citation type="submission" date="2021-06" db="EMBL/GenBank/DDBJ databases">
        <title>New haloarchaea isolates fom saline soil.</title>
        <authorList>
            <person name="Duran-Viseras A."/>
            <person name="Sanchez-Porro C.S."/>
            <person name="Ventosa A."/>
        </authorList>
    </citation>
    <scope>NUCLEOTIDE SEQUENCE</scope>
    <source>
        <strain evidence="2">JCM 18369</strain>
    </source>
</reference>
<evidence type="ECO:0000313" key="2">
    <source>
        <dbReference type="EMBL" id="MBV0903056.1"/>
    </source>
</evidence>
<sequence>MKRRDVLTGTAIILPFISGCAEDSLGSDSQSETSDESTVNDGQSTITAEPARPNRTEVNSKGPTRGTSQVDLEIEVQETDDQVQHIAENNTVRYVAKWRRTNDGAVEGGDAPTREPVYETVPFSQWATTQSVSAAAKEAADHIEQELGIDQISSGVTRSIESGDVAAIVSVQTVVNQDGDPVSQTAISFESLVKTTPSAANVTYLLENQEYEMDVPVYASYSVIQQNNE</sequence>
<proteinExistence type="predicted"/>
<feature type="compositionally biased region" description="Polar residues" evidence="1">
    <location>
        <begin position="56"/>
        <end position="69"/>
    </location>
</feature>
<evidence type="ECO:0000313" key="3">
    <source>
        <dbReference type="Proteomes" id="UP001166304"/>
    </source>
</evidence>